<dbReference type="InterPro" id="IPR024861">
    <property type="entry name" value="Donson"/>
</dbReference>
<gene>
    <name evidence="6" type="ORF">PAL_GLEAN10025746</name>
</gene>
<evidence type="ECO:0000256" key="3">
    <source>
        <dbReference type="ARBA" id="ARBA00023242"/>
    </source>
</evidence>
<evidence type="ECO:0000313" key="7">
    <source>
        <dbReference type="Proteomes" id="UP000010552"/>
    </source>
</evidence>
<reference evidence="7" key="1">
    <citation type="journal article" date="2013" name="Science">
        <title>Comparative analysis of bat genomes provides insight into the evolution of flight and immunity.</title>
        <authorList>
            <person name="Zhang G."/>
            <person name="Cowled C."/>
            <person name="Shi Z."/>
            <person name="Huang Z."/>
            <person name="Bishop-Lilly K.A."/>
            <person name="Fang X."/>
            <person name="Wynne J.W."/>
            <person name="Xiong Z."/>
            <person name="Baker M.L."/>
            <person name="Zhao W."/>
            <person name="Tachedjian M."/>
            <person name="Zhu Y."/>
            <person name="Zhou P."/>
            <person name="Jiang X."/>
            <person name="Ng J."/>
            <person name="Yang L."/>
            <person name="Wu L."/>
            <person name="Xiao J."/>
            <person name="Feng Y."/>
            <person name="Chen Y."/>
            <person name="Sun X."/>
            <person name="Zhang Y."/>
            <person name="Marsh G.A."/>
            <person name="Crameri G."/>
            <person name="Broder C.C."/>
            <person name="Frey K.G."/>
            <person name="Wang L.F."/>
            <person name="Wang J."/>
        </authorList>
    </citation>
    <scope>NUCLEOTIDE SEQUENCE [LARGE SCALE GENOMIC DNA]</scope>
</reference>
<evidence type="ECO:0000256" key="1">
    <source>
        <dbReference type="ARBA" id="ARBA00004123"/>
    </source>
</evidence>
<organism evidence="6 7">
    <name type="scientific">Pteropus alecto</name>
    <name type="common">Black flying fox</name>
    <dbReference type="NCBI Taxonomy" id="9402"/>
    <lineage>
        <taxon>Eukaryota</taxon>
        <taxon>Metazoa</taxon>
        <taxon>Chordata</taxon>
        <taxon>Craniata</taxon>
        <taxon>Vertebrata</taxon>
        <taxon>Euteleostomi</taxon>
        <taxon>Mammalia</taxon>
        <taxon>Eutheria</taxon>
        <taxon>Laurasiatheria</taxon>
        <taxon>Chiroptera</taxon>
        <taxon>Yinpterochiroptera</taxon>
        <taxon>Pteropodoidea</taxon>
        <taxon>Pteropodidae</taxon>
        <taxon>Pteropodinae</taxon>
        <taxon>Pteropus</taxon>
    </lineage>
</organism>
<evidence type="ECO:0000313" key="6">
    <source>
        <dbReference type="EMBL" id="ELK04512.1"/>
    </source>
</evidence>
<feature type="compositionally biased region" description="Basic residues" evidence="5">
    <location>
        <begin position="1"/>
        <end position="16"/>
    </location>
</feature>
<accession>L5JZK8</accession>
<evidence type="ECO:0000256" key="4">
    <source>
        <dbReference type="ARBA" id="ARBA00025806"/>
    </source>
</evidence>
<feature type="compositionally biased region" description="Basic and acidic residues" evidence="5">
    <location>
        <begin position="257"/>
        <end position="268"/>
    </location>
</feature>
<comment type="similarity">
    <text evidence="4">Belongs to the DONSON family.</text>
</comment>
<dbReference type="AlphaFoldDB" id="L5JZK8"/>
<proteinExistence type="inferred from homology"/>
<protein>
    <submittedName>
        <fullName evidence="6">Protein downstream neighbor of Son</fullName>
    </submittedName>
</protein>
<keyword evidence="3" id="KW-0539">Nucleus</keyword>
<evidence type="ECO:0000256" key="2">
    <source>
        <dbReference type="ARBA" id="ARBA00022473"/>
    </source>
</evidence>
<dbReference type="Proteomes" id="UP000010552">
    <property type="component" value="Unassembled WGS sequence"/>
</dbReference>
<sequence length="441" mass="49124">MGRSRVRRGKRARRTPAARGLNRPRAAAESPDGPPRGQHEAPSPTSHVSLSESDIPSSESTELPVDWSIKTRLLFTSSQPFTWADHLKAQEEAQGVIQHCRATEITLPQSLQDPRLSTELRCAFQQSLIYWLHPAFPWLSLFPRIGADRKIAGKTSPWSNDETLQHILMSDWSVSFTSLYNLLKTKLCPYFYVCTYQFTILFRAAGLAGNDVITALMSPTTRGIREAMKNEGIEFSLPLIKENGHEKKKASGTSLGHAERKEKHEVQMDHRPESVVLVKGTNTFTLLNFLINCKSLIATSGPQAGLPPTLLSPIAFRGATMQMLKARSVNVKTQALSGYKDQFSLEIKGPIMPHSLHSITMLLKSSQSGSFSAGLYTHEPTVVFNICPSVDKVLNKETIREELANCGLHPKTLDQLSQTPILGKSSLRNVEMSDYIYNWRS</sequence>
<dbReference type="PANTHER" id="PTHR12972">
    <property type="entry name" value="DOWNSTREAM NEIGHBOR OF SON"/>
    <property type="match status" value="1"/>
</dbReference>
<evidence type="ECO:0000256" key="5">
    <source>
        <dbReference type="SAM" id="MobiDB-lite"/>
    </source>
</evidence>
<dbReference type="InParanoid" id="L5JZK8"/>
<feature type="compositionally biased region" description="Low complexity" evidence="5">
    <location>
        <begin position="49"/>
        <end position="61"/>
    </location>
</feature>
<dbReference type="STRING" id="9402.L5JZK8"/>
<dbReference type="EMBL" id="KB031068">
    <property type="protein sequence ID" value="ELK04512.1"/>
    <property type="molecule type" value="Genomic_DNA"/>
</dbReference>
<keyword evidence="2" id="KW-0217">Developmental protein</keyword>
<dbReference type="PRINTS" id="PR02064">
    <property type="entry name" value="DONSON"/>
</dbReference>
<comment type="subcellular location">
    <subcellularLocation>
        <location evidence="1">Nucleus</location>
    </subcellularLocation>
</comment>
<dbReference type="GO" id="GO:0005634">
    <property type="term" value="C:nucleus"/>
    <property type="evidence" value="ECO:0007669"/>
    <property type="project" value="UniProtKB-SubCell"/>
</dbReference>
<name>L5JZK8_PTEAL</name>
<feature type="region of interest" description="Disordered" evidence="5">
    <location>
        <begin position="1"/>
        <end position="61"/>
    </location>
</feature>
<keyword evidence="7" id="KW-1185">Reference proteome</keyword>
<feature type="region of interest" description="Disordered" evidence="5">
    <location>
        <begin position="244"/>
        <end position="268"/>
    </location>
</feature>
<dbReference type="GO" id="GO:0033260">
    <property type="term" value="P:nuclear DNA replication"/>
    <property type="evidence" value="ECO:0007669"/>
    <property type="project" value="TreeGrafter"/>
</dbReference>
<dbReference type="PANTHER" id="PTHR12972:SF0">
    <property type="entry name" value="PROTEIN DOWNSTREAM NEIGHBOR OF SON"/>
    <property type="match status" value="1"/>
</dbReference>
<dbReference type="FunCoup" id="L5JZK8">
    <property type="interactions" value="2514"/>
</dbReference>